<gene>
    <name evidence="1" type="ORF">MAR_030441</name>
</gene>
<evidence type="ECO:0000313" key="2">
    <source>
        <dbReference type="Proteomes" id="UP001164746"/>
    </source>
</evidence>
<name>A0ABY7F0Y2_MYAAR</name>
<reference evidence="1" key="1">
    <citation type="submission" date="2022-11" db="EMBL/GenBank/DDBJ databases">
        <title>Centuries of genome instability and evolution in soft-shell clam transmissible cancer (bioRxiv).</title>
        <authorList>
            <person name="Hart S.F.M."/>
            <person name="Yonemitsu M.A."/>
            <person name="Giersch R.M."/>
            <person name="Beal B.F."/>
            <person name="Arriagada G."/>
            <person name="Davis B.W."/>
            <person name="Ostrander E.A."/>
            <person name="Goff S.P."/>
            <person name="Metzger M.J."/>
        </authorList>
    </citation>
    <scope>NUCLEOTIDE SEQUENCE</scope>
    <source>
        <strain evidence="1">MELC-2E11</strain>
        <tissue evidence="1">Siphon/mantle</tissue>
    </source>
</reference>
<organism evidence="1 2">
    <name type="scientific">Mya arenaria</name>
    <name type="common">Soft-shell clam</name>
    <dbReference type="NCBI Taxonomy" id="6604"/>
    <lineage>
        <taxon>Eukaryota</taxon>
        <taxon>Metazoa</taxon>
        <taxon>Spiralia</taxon>
        <taxon>Lophotrochozoa</taxon>
        <taxon>Mollusca</taxon>
        <taxon>Bivalvia</taxon>
        <taxon>Autobranchia</taxon>
        <taxon>Heteroconchia</taxon>
        <taxon>Euheterodonta</taxon>
        <taxon>Imparidentia</taxon>
        <taxon>Neoheterodontei</taxon>
        <taxon>Myida</taxon>
        <taxon>Myoidea</taxon>
        <taxon>Myidae</taxon>
        <taxon>Mya</taxon>
    </lineage>
</organism>
<dbReference type="Proteomes" id="UP001164746">
    <property type="component" value="Chromosome 10"/>
</dbReference>
<proteinExistence type="predicted"/>
<keyword evidence="2" id="KW-1185">Reference proteome</keyword>
<protein>
    <submittedName>
        <fullName evidence="1">Uncharacterized protein</fullName>
    </submittedName>
</protein>
<accession>A0ABY7F0Y2</accession>
<dbReference type="EMBL" id="CP111021">
    <property type="protein sequence ID" value="WAR15847.1"/>
    <property type="molecule type" value="Genomic_DNA"/>
</dbReference>
<evidence type="ECO:0000313" key="1">
    <source>
        <dbReference type="EMBL" id="WAR15847.1"/>
    </source>
</evidence>
<sequence length="269" mass="29915">MSCLPVCRIVAESVGRHVVFACLLDCRRVGRKTCRVCLSVALSPSRSVDMSCLPVCWIVAESVGRHVVSACLSDCRRMPDGAVYGIMTDGNIYSQLSPQQDYPSPKTKSRSKSYWWDRSTLRVQVEFFPPVVDHGRELAGVVHALYFARHEVTCGNTGTFHENDVFYVLDLFYNDTALEVTVDGKDNDAIRLPVTPHMGALRGTLQYHVAAIVFYRMYKKYCKDLRQSTAMAAPAEVEYNFLGNTGVKVSNLGLGTMTFGSCTDVMVVQ</sequence>